<evidence type="ECO:0000313" key="3">
    <source>
        <dbReference type="EMBL" id="TDT15223.1"/>
    </source>
</evidence>
<dbReference type="RefSeq" id="WP_166657370.1">
    <property type="nucleotide sequence ID" value="NZ_SOAU01000001.1"/>
</dbReference>
<feature type="transmembrane region" description="Helical" evidence="2">
    <location>
        <begin position="83"/>
        <end position="107"/>
    </location>
</feature>
<dbReference type="PANTHER" id="PTHR41282">
    <property type="entry name" value="CONSERVED TRANSMEMBRANE PROTEIN-RELATED"/>
    <property type="match status" value="1"/>
</dbReference>
<sequence length="274" mass="29852">MSNPVLNERVMKDAPTTWAPPEPTNQHFPPVTDGPITPLSGSPKVMTVNGTISATAVLFVLLLVSATVGWMQTETVEVDGQEFVSGIPALAWVGMIVGVGLTFLLMFKPHLAKFVAPVYAIAEGFFIGAISKAYESWYDGIVVQAIGATVAVFMVMLVLYRTNIIKVTNRFRKIVVTATIGVMLFYGVTFIISLFAGADSISFLSSPSLLGIAFSVFVAGLAAMNLALDFDFIERGAQQGLDKNFEWYAAFGLLVTLIWLYLELLRLLAKLRER</sequence>
<feature type="transmembrane region" description="Helical" evidence="2">
    <location>
        <begin position="174"/>
        <end position="197"/>
    </location>
</feature>
<dbReference type="AlphaFoldDB" id="A0A4R7HYJ4"/>
<protein>
    <submittedName>
        <fullName evidence="3">Putative YccA/Bax inhibitor family protein</fullName>
    </submittedName>
</protein>
<dbReference type="Proteomes" id="UP000294558">
    <property type="component" value="Unassembled WGS sequence"/>
</dbReference>
<comment type="caution">
    <text evidence="3">The sequence shown here is derived from an EMBL/GenBank/DDBJ whole genome shotgun (WGS) entry which is preliminary data.</text>
</comment>
<dbReference type="InterPro" id="IPR010539">
    <property type="entry name" value="BaxI_1-like"/>
</dbReference>
<name>A0A4R7HYJ4_9ACTN</name>
<dbReference type="Pfam" id="PF12811">
    <property type="entry name" value="BaxI_1"/>
    <property type="match status" value="1"/>
</dbReference>
<proteinExistence type="predicted"/>
<gene>
    <name evidence="3" type="ORF">BDK89_0788</name>
</gene>
<organism evidence="3 4">
    <name type="scientific">Ilumatobacter fluminis</name>
    <dbReference type="NCBI Taxonomy" id="467091"/>
    <lineage>
        <taxon>Bacteria</taxon>
        <taxon>Bacillati</taxon>
        <taxon>Actinomycetota</taxon>
        <taxon>Acidimicrobiia</taxon>
        <taxon>Acidimicrobiales</taxon>
        <taxon>Ilumatobacteraceae</taxon>
        <taxon>Ilumatobacter</taxon>
    </lineage>
</organism>
<feature type="transmembrane region" description="Helical" evidence="2">
    <location>
        <begin position="52"/>
        <end position="71"/>
    </location>
</feature>
<evidence type="ECO:0000313" key="4">
    <source>
        <dbReference type="Proteomes" id="UP000294558"/>
    </source>
</evidence>
<evidence type="ECO:0000256" key="2">
    <source>
        <dbReference type="SAM" id="Phobius"/>
    </source>
</evidence>
<feature type="transmembrane region" description="Helical" evidence="2">
    <location>
        <begin position="209"/>
        <end position="233"/>
    </location>
</feature>
<keyword evidence="2" id="KW-0812">Transmembrane</keyword>
<reference evidence="3 4" key="1">
    <citation type="submission" date="2019-03" db="EMBL/GenBank/DDBJ databases">
        <title>Sequencing the genomes of 1000 actinobacteria strains.</title>
        <authorList>
            <person name="Klenk H.-P."/>
        </authorList>
    </citation>
    <scope>NUCLEOTIDE SEQUENCE [LARGE SCALE GENOMIC DNA]</scope>
    <source>
        <strain evidence="3 4">DSM 18936</strain>
    </source>
</reference>
<dbReference type="EMBL" id="SOAU01000001">
    <property type="protein sequence ID" value="TDT15223.1"/>
    <property type="molecule type" value="Genomic_DNA"/>
</dbReference>
<dbReference type="PIRSF" id="PIRSF009160">
    <property type="entry name" value="UCP009160"/>
    <property type="match status" value="1"/>
</dbReference>
<dbReference type="PANTHER" id="PTHR41282:SF1">
    <property type="entry name" value="CONSERVED TRANSMEMBRANE PROTEIN-RELATED"/>
    <property type="match status" value="1"/>
</dbReference>
<feature type="transmembrane region" description="Helical" evidence="2">
    <location>
        <begin position="245"/>
        <end position="262"/>
    </location>
</feature>
<feature type="region of interest" description="Disordered" evidence="1">
    <location>
        <begin position="1"/>
        <end position="33"/>
    </location>
</feature>
<feature type="transmembrane region" description="Helical" evidence="2">
    <location>
        <begin position="114"/>
        <end position="134"/>
    </location>
</feature>
<accession>A0A4R7HYJ4</accession>
<keyword evidence="2" id="KW-1133">Transmembrane helix</keyword>
<feature type="transmembrane region" description="Helical" evidence="2">
    <location>
        <begin position="140"/>
        <end position="162"/>
    </location>
</feature>
<evidence type="ECO:0000256" key="1">
    <source>
        <dbReference type="SAM" id="MobiDB-lite"/>
    </source>
</evidence>
<keyword evidence="2" id="KW-0472">Membrane</keyword>
<keyword evidence="4" id="KW-1185">Reference proteome</keyword>